<dbReference type="InterPro" id="IPR033749">
    <property type="entry name" value="Polyprenyl_synt_CS"/>
</dbReference>
<evidence type="ECO:0000256" key="1">
    <source>
        <dbReference type="ARBA" id="ARBA00001946"/>
    </source>
</evidence>
<dbReference type="Proteomes" id="UP000011910">
    <property type="component" value="Unassembled WGS sequence"/>
</dbReference>
<gene>
    <name evidence="6" type="ORF">ADICEAN_01849</name>
</gene>
<accession>M7NMJ8</accession>
<evidence type="ECO:0000313" key="6">
    <source>
        <dbReference type="EMBL" id="EMR03000.1"/>
    </source>
</evidence>
<dbReference type="GO" id="GO:0008299">
    <property type="term" value="P:isoprenoid biosynthetic process"/>
    <property type="evidence" value="ECO:0007669"/>
    <property type="project" value="InterPro"/>
</dbReference>
<dbReference type="EC" id="2.5.1.10" evidence="6"/>
<keyword evidence="7" id="KW-1185">Reference proteome</keyword>
<reference evidence="6 7" key="1">
    <citation type="journal article" date="2013" name="Genome Announc.">
        <title>Draft Genome Sequence of Cesiribacter andamanensis Strain AMV16T, Isolated from a Soil Sample from a Mud Volcano in the Andaman Islands, India.</title>
        <authorList>
            <person name="Shivaji S."/>
            <person name="Ara S."/>
            <person name="Begum Z."/>
            <person name="Srinivas T.N."/>
            <person name="Singh A."/>
            <person name="Kumar Pinnaka A."/>
        </authorList>
    </citation>
    <scope>NUCLEOTIDE SEQUENCE [LARGE SCALE GENOMIC DNA]</scope>
    <source>
        <strain evidence="6 7">AMV16</strain>
    </source>
</reference>
<evidence type="ECO:0000256" key="5">
    <source>
        <dbReference type="ARBA" id="ARBA00022842"/>
    </source>
</evidence>
<dbReference type="eggNOG" id="COG0142">
    <property type="taxonomic scope" value="Bacteria"/>
</dbReference>
<dbReference type="EMBL" id="AODQ01000038">
    <property type="protein sequence ID" value="EMR03000.1"/>
    <property type="molecule type" value="Genomic_DNA"/>
</dbReference>
<dbReference type="PROSITE" id="PS00723">
    <property type="entry name" value="POLYPRENYL_SYNTHASE_1"/>
    <property type="match status" value="1"/>
</dbReference>
<dbReference type="PATRIC" id="fig|1279009.4.peg.1879"/>
<evidence type="ECO:0000256" key="2">
    <source>
        <dbReference type="ARBA" id="ARBA00006706"/>
    </source>
</evidence>
<dbReference type="STRING" id="1279009.ADICEAN_01849"/>
<comment type="cofactor">
    <cofactor evidence="1">
        <name>Mg(2+)</name>
        <dbReference type="ChEBI" id="CHEBI:18420"/>
    </cofactor>
</comment>
<comment type="caution">
    <text evidence="6">The sequence shown here is derived from an EMBL/GenBank/DDBJ whole genome shotgun (WGS) entry which is preliminary data.</text>
</comment>
<keyword evidence="5" id="KW-0460">Magnesium</keyword>
<dbReference type="SUPFAM" id="SSF48576">
    <property type="entry name" value="Terpenoid synthases"/>
    <property type="match status" value="1"/>
</dbReference>
<dbReference type="GO" id="GO:0004337">
    <property type="term" value="F:(2E,6E)-farnesyl diphosphate synthase activity"/>
    <property type="evidence" value="ECO:0007669"/>
    <property type="project" value="UniProtKB-EC"/>
</dbReference>
<dbReference type="InterPro" id="IPR000092">
    <property type="entry name" value="Polyprenyl_synt"/>
</dbReference>
<evidence type="ECO:0000256" key="3">
    <source>
        <dbReference type="ARBA" id="ARBA00022679"/>
    </source>
</evidence>
<name>M7NMJ8_9BACT</name>
<keyword evidence="4" id="KW-0479">Metal-binding</keyword>
<dbReference type="PROSITE" id="PS00444">
    <property type="entry name" value="POLYPRENYL_SYNTHASE_2"/>
    <property type="match status" value="1"/>
</dbReference>
<proteinExistence type="inferred from homology"/>
<comment type="similarity">
    <text evidence="2">Belongs to the FPP/GGPP synthase family.</text>
</comment>
<keyword evidence="3 6" id="KW-0808">Transferase</keyword>
<dbReference type="Gene3D" id="1.10.600.10">
    <property type="entry name" value="Farnesyl Diphosphate Synthase"/>
    <property type="match status" value="1"/>
</dbReference>
<dbReference type="AlphaFoldDB" id="M7NMJ8"/>
<dbReference type="GO" id="GO:0046872">
    <property type="term" value="F:metal ion binding"/>
    <property type="evidence" value="ECO:0007669"/>
    <property type="project" value="UniProtKB-KW"/>
</dbReference>
<dbReference type="SFLD" id="SFLDG01017">
    <property type="entry name" value="Polyprenyl_Transferase_Like"/>
    <property type="match status" value="1"/>
</dbReference>
<dbReference type="SFLD" id="SFLDS00005">
    <property type="entry name" value="Isoprenoid_Synthase_Type_I"/>
    <property type="match status" value="1"/>
</dbReference>
<evidence type="ECO:0000256" key="4">
    <source>
        <dbReference type="ARBA" id="ARBA00022723"/>
    </source>
</evidence>
<dbReference type="PANTHER" id="PTHR12001:SF85">
    <property type="entry name" value="SHORT CHAIN ISOPRENYL DIPHOSPHATE SYNTHASE"/>
    <property type="match status" value="1"/>
</dbReference>
<protein>
    <submittedName>
        <fullName evidence="6">Farnesyl diphosphate synthase</fullName>
        <ecNumber evidence="6">2.5.1.10</ecNumber>
    </submittedName>
</protein>
<dbReference type="CDD" id="cd00685">
    <property type="entry name" value="Trans_IPPS_HT"/>
    <property type="match status" value="1"/>
</dbReference>
<sequence length="243" mass="27000">MNSDKDVLSVQELTSRLSQAVEEARYGGEPQSLYEPIRYIMALGGKRIRPLLTLLAHQLWQQDPQPALQPALGVEVFHNFSLMHDDIMDKAPLRRGQATVHARWNENTAILSGDVMLVKAYERLMQVPDGLLRPVLQKFNQCAAEVCEGQQLDMEFEAQEGVSEEAYLDMIRRKTAVLLGFSLELGGLVAGADAAACQHLYELGINLGLGFQLMDDVLDVYAPQEKFGKQVGGDIIANKKPFC</sequence>
<organism evidence="6 7">
    <name type="scientific">Cesiribacter andamanensis AMV16</name>
    <dbReference type="NCBI Taxonomy" id="1279009"/>
    <lineage>
        <taxon>Bacteria</taxon>
        <taxon>Pseudomonadati</taxon>
        <taxon>Bacteroidota</taxon>
        <taxon>Cytophagia</taxon>
        <taxon>Cytophagales</taxon>
        <taxon>Cesiribacteraceae</taxon>
        <taxon>Cesiribacter</taxon>
    </lineage>
</organism>
<evidence type="ECO:0000313" key="7">
    <source>
        <dbReference type="Proteomes" id="UP000011910"/>
    </source>
</evidence>
<dbReference type="Pfam" id="PF00348">
    <property type="entry name" value="polyprenyl_synt"/>
    <property type="match status" value="1"/>
</dbReference>
<dbReference type="InterPro" id="IPR008949">
    <property type="entry name" value="Isoprenoid_synthase_dom_sf"/>
</dbReference>
<dbReference type="PANTHER" id="PTHR12001">
    <property type="entry name" value="GERANYLGERANYL PYROPHOSPHATE SYNTHASE"/>
    <property type="match status" value="1"/>
</dbReference>